<dbReference type="OrthoDB" id="10008280at2"/>
<reference evidence="1 2" key="1">
    <citation type="submission" date="2016-12" db="EMBL/GenBank/DDBJ databases">
        <authorList>
            <person name="Song W.-J."/>
            <person name="Kurnit D.M."/>
        </authorList>
    </citation>
    <scope>NUCLEOTIDE SEQUENCE [LARGE SCALE GENOMIC DNA]</scope>
    <source>
        <strain evidence="1 2">IMCC3135</strain>
    </source>
</reference>
<gene>
    <name evidence="1" type="ORF">IMCC3135_32915</name>
</gene>
<keyword evidence="2" id="KW-1185">Reference proteome</keyword>
<evidence type="ECO:0000313" key="2">
    <source>
        <dbReference type="Proteomes" id="UP000250079"/>
    </source>
</evidence>
<dbReference type="Proteomes" id="UP000250079">
    <property type="component" value="Chromosome"/>
</dbReference>
<dbReference type="RefSeq" id="WP_088921380.1">
    <property type="nucleotide sequence ID" value="NZ_CP018632.1"/>
</dbReference>
<organism evidence="1 2">
    <name type="scientific">Granulosicoccus antarcticus IMCC3135</name>
    <dbReference type="NCBI Taxonomy" id="1192854"/>
    <lineage>
        <taxon>Bacteria</taxon>
        <taxon>Pseudomonadati</taxon>
        <taxon>Pseudomonadota</taxon>
        <taxon>Gammaproteobacteria</taxon>
        <taxon>Chromatiales</taxon>
        <taxon>Granulosicoccaceae</taxon>
        <taxon>Granulosicoccus</taxon>
    </lineage>
</organism>
<name>A0A2Z2P7F8_9GAMM</name>
<dbReference type="KEGG" id="gai:IMCC3135_32915"/>
<protein>
    <submittedName>
        <fullName evidence="1">Uncharacterized protein</fullName>
    </submittedName>
</protein>
<evidence type="ECO:0000313" key="1">
    <source>
        <dbReference type="EMBL" id="ASJ76627.1"/>
    </source>
</evidence>
<accession>A0A2Z2P7F8</accession>
<proteinExistence type="predicted"/>
<dbReference type="EMBL" id="CP018632">
    <property type="protein sequence ID" value="ASJ76627.1"/>
    <property type="molecule type" value="Genomic_DNA"/>
</dbReference>
<sequence length="197" mass="22677">MPELTERAQKYLGSLERRVPVPVADVRQALIDHGYPVLEVWLDFHDRYAGYCETLGEGGTTWGLKHADTRYSLMNGRPFEVEAYRDEADGLWTIEAADSHPSFDQTMDENGEFQHIPASSFEIHLERAALFQQYMDLGAKPYSQMGYQRISQLKPESSEAERVEAASDKYIEWWQGKKYIAARWTETGEWLSAFVKS</sequence>
<dbReference type="AlphaFoldDB" id="A0A2Z2P7F8"/>